<dbReference type="PhylomeDB" id="Q89NR9"/>
<dbReference type="SUPFAM" id="SSF56235">
    <property type="entry name" value="N-terminal nucleophile aminohydrolases (Ntn hydrolases)"/>
    <property type="match status" value="1"/>
</dbReference>
<gene>
    <name evidence="3" type="ordered locus">bll3765</name>
</gene>
<organism evidence="3 4">
    <name type="scientific">Bradyrhizobium diazoefficiens (strain JCM 10833 / BCRC 13528 / IAM 13628 / NBRC 14792 / USDA 110)</name>
    <dbReference type="NCBI Taxonomy" id="224911"/>
    <lineage>
        <taxon>Bacteria</taxon>
        <taxon>Pseudomonadati</taxon>
        <taxon>Pseudomonadota</taxon>
        <taxon>Alphaproteobacteria</taxon>
        <taxon>Hyphomicrobiales</taxon>
        <taxon>Nitrobacteraceae</taxon>
        <taxon>Bradyrhizobium</taxon>
    </lineage>
</organism>
<dbReference type="InterPro" id="IPR026869">
    <property type="entry name" value="EgtC-like"/>
</dbReference>
<sequence>MHLKNNPSTGTCMCRWIAYRGETTSFEPYVTEPEHSLIAQSIRSLQSTAGSNGDGFGLGWYGEHPEPGLYRETRPAWSDENLRYLCRHLRSHLFFAHVRAATGTAVTRQNCHPFACGQWMFMHNGFVGSWNRLRRKVEALIPDAYYPSRLGTTDSEAVFLAIMGAGLDNDPLRATQAVLQSLVGLVNEGQLRERLRFTSAIANGRDLYAFRVAVNDAANTLYFREAGGQVVVVSEPFDKESDWTEVPPNHALIARASESAKIVPFDLAISSGADAEPAPVRRIISRR</sequence>
<proteinExistence type="predicted"/>
<keyword evidence="4" id="KW-1185">Reference proteome</keyword>
<dbReference type="OrthoDB" id="9804310at2"/>
<dbReference type="Proteomes" id="UP000002526">
    <property type="component" value="Chromosome"/>
</dbReference>
<feature type="domain" description="Glutamine amidotransferase type-2" evidence="2">
    <location>
        <begin position="14"/>
        <end position="257"/>
    </location>
</feature>
<dbReference type="CDD" id="cd01908">
    <property type="entry name" value="YafJ"/>
    <property type="match status" value="1"/>
</dbReference>
<dbReference type="HOGENOM" id="CLU_042555_0_0_5"/>
<evidence type="ECO:0000313" key="3">
    <source>
        <dbReference type="EMBL" id="BAC49030.1"/>
    </source>
</evidence>
<dbReference type="PANTHER" id="PTHR43187">
    <property type="entry name" value="GLUTAMINE AMIDOTRANSFERASE DUG3-RELATED"/>
    <property type="match status" value="1"/>
</dbReference>
<accession>Q89NR9</accession>
<dbReference type="FunFam" id="3.60.20.10:FF:000127">
    <property type="entry name" value="Glutamine amidotransferase"/>
    <property type="match status" value="1"/>
</dbReference>
<dbReference type="EMBL" id="BA000040">
    <property type="protein sequence ID" value="BAC49030.1"/>
    <property type="molecule type" value="Genomic_DNA"/>
</dbReference>
<dbReference type="Pfam" id="PF13230">
    <property type="entry name" value="GATase_4"/>
    <property type="match status" value="1"/>
</dbReference>
<name>Q89NR9_BRADU</name>
<dbReference type="InterPro" id="IPR029055">
    <property type="entry name" value="Ntn_hydrolases_N"/>
</dbReference>
<evidence type="ECO:0000256" key="1">
    <source>
        <dbReference type="ARBA" id="ARBA00022962"/>
    </source>
</evidence>
<dbReference type="Gene3D" id="3.60.20.10">
    <property type="entry name" value="Glutamine Phosphoribosylpyrophosphate, subunit 1, domain 1"/>
    <property type="match status" value="1"/>
</dbReference>
<dbReference type="PANTHER" id="PTHR43187:SF1">
    <property type="entry name" value="GLUTAMINE AMIDOTRANSFERASE DUG3-RELATED"/>
    <property type="match status" value="1"/>
</dbReference>
<reference evidence="4" key="1">
    <citation type="journal article" date="2002" name="DNA Res.">
        <title>Complete genomic sequence of nitrogen-fixing symbiotic bacterium Bradyrhizobium japonicum USDA110.</title>
        <authorList>
            <person name="Kaneko T."/>
            <person name="Nakamura Y."/>
            <person name="Sato S."/>
            <person name="Minamisawa K."/>
            <person name="Uchiumi T."/>
            <person name="Sasamoto S."/>
            <person name="Watanabe A."/>
            <person name="Idesawa K."/>
            <person name="Iriguchi M."/>
            <person name="Kawashima K."/>
            <person name="Kohara M."/>
            <person name="Matsumoto M."/>
            <person name="Shimpo S."/>
            <person name="Tsuruoka H."/>
            <person name="Wada T."/>
            <person name="Yamada M."/>
            <person name="Tabata S."/>
        </authorList>
    </citation>
    <scope>NUCLEOTIDE SEQUENCE [LARGE SCALE GENOMIC DNA]</scope>
    <source>
        <strain evidence="4">JCM 10833 / BCRC 13528 / IAM 13628 / NBRC 14792 / USDA 110</strain>
    </source>
</reference>
<dbReference type="PATRIC" id="fig|224911.5.peg.3754"/>
<dbReference type="PROSITE" id="PS51278">
    <property type="entry name" value="GATASE_TYPE_2"/>
    <property type="match status" value="1"/>
</dbReference>
<evidence type="ECO:0000259" key="2">
    <source>
        <dbReference type="PROSITE" id="PS51278"/>
    </source>
</evidence>
<protein>
    <submittedName>
        <fullName evidence="3">Glutamine amidotransferase</fullName>
    </submittedName>
</protein>
<dbReference type="AlphaFoldDB" id="Q89NR9"/>
<dbReference type="InterPro" id="IPR052373">
    <property type="entry name" value="Gamma-glu_amide_hydrolase"/>
</dbReference>
<dbReference type="eggNOG" id="COG0121">
    <property type="taxonomic scope" value="Bacteria"/>
</dbReference>
<dbReference type="STRING" id="224911.AAV28_15805"/>
<dbReference type="EnsemblBacteria" id="BAC49030">
    <property type="protein sequence ID" value="BAC49030"/>
    <property type="gene ID" value="BAC49030"/>
</dbReference>
<dbReference type="KEGG" id="bja:bll3765"/>
<dbReference type="InterPro" id="IPR017932">
    <property type="entry name" value="GATase_2_dom"/>
</dbReference>
<keyword evidence="1 3" id="KW-0315">Glutamine amidotransferase</keyword>
<dbReference type="InParanoid" id="Q89NR9"/>
<evidence type="ECO:0000313" key="4">
    <source>
        <dbReference type="Proteomes" id="UP000002526"/>
    </source>
</evidence>